<evidence type="ECO:0008006" key="4">
    <source>
        <dbReference type="Google" id="ProtNLM"/>
    </source>
</evidence>
<keyword evidence="1" id="KW-0812">Transmembrane</keyword>
<keyword evidence="1" id="KW-0472">Membrane</keyword>
<organism evidence="2 3">
    <name type="scientific">Sphingomonas olei</name>
    <dbReference type="NCBI Taxonomy" id="1886787"/>
    <lineage>
        <taxon>Bacteria</taxon>
        <taxon>Pseudomonadati</taxon>
        <taxon>Pseudomonadota</taxon>
        <taxon>Alphaproteobacteria</taxon>
        <taxon>Sphingomonadales</taxon>
        <taxon>Sphingomonadaceae</taxon>
        <taxon>Sphingomonas</taxon>
    </lineage>
</organism>
<evidence type="ECO:0000313" key="3">
    <source>
        <dbReference type="Proteomes" id="UP000308038"/>
    </source>
</evidence>
<keyword evidence="1" id="KW-1133">Transmembrane helix</keyword>
<feature type="transmembrane region" description="Helical" evidence="1">
    <location>
        <begin position="48"/>
        <end position="71"/>
    </location>
</feature>
<dbReference type="Proteomes" id="UP000308038">
    <property type="component" value="Unassembled WGS sequence"/>
</dbReference>
<feature type="transmembrane region" description="Helical" evidence="1">
    <location>
        <begin position="7"/>
        <end position="28"/>
    </location>
</feature>
<dbReference type="EMBL" id="SSTI01000006">
    <property type="protein sequence ID" value="THG39903.1"/>
    <property type="molecule type" value="Genomic_DNA"/>
</dbReference>
<accession>A0ABY2QH58</accession>
<proteinExistence type="predicted"/>
<evidence type="ECO:0000256" key="1">
    <source>
        <dbReference type="SAM" id="Phobius"/>
    </source>
</evidence>
<gene>
    <name evidence="2" type="ORF">E5988_09580</name>
</gene>
<sequence>MAGRAVLAGTAGLVGGAALGLLAALLFVHLWHNVLRLPPLNDDPKPGIAMLGGVVPISMALGALLGTIGMVRRVRRGQSLRPWLILFGIALAVTLAGLIAIVS</sequence>
<keyword evidence="3" id="KW-1185">Reference proteome</keyword>
<evidence type="ECO:0000313" key="2">
    <source>
        <dbReference type="EMBL" id="THG39903.1"/>
    </source>
</evidence>
<name>A0ABY2QH58_9SPHN</name>
<feature type="transmembrane region" description="Helical" evidence="1">
    <location>
        <begin position="83"/>
        <end position="102"/>
    </location>
</feature>
<protein>
    <recommendedName>
        <fullName evidence="4">Major facilitator superfamily (MFS) profile domain-containing protein</fullName>
    </recommendedName>
</protein>
<reference evidence="2 3" key="1">
    <citation type="submission" date="2019-04" db="EMBL/GenBank/DDBJ databases">
        <title>Microbes associate with the intestines of laboratory mice.</title>
        <authorList>
            <person name="Navarre W."/>
            <person name="Wong E."/>
            <person name="Huang K.C."/>
            <person name="Tropini C."/>
            <person name="Ng K."/>
            <person name="Yu B."/>
        </authorList>
    </citation>
    <scope>NUCLEOTIDE SEQUENCE [LARGE SCALE GENOMIC DNA]</scope>
    <source>
        <strain evidence="2 3">NM83_B4-11</strain>
    </source>
</reference>
<comment type="caution">
    <text evidence="2">The sequence shown here is derived from an EMBL/GenBank/DDBJ whole genome shotgun (WGS) entry which is preliminary data.</text>
</comment>
<dbReference type="RefSeq" id="WP_136451532.1">
    <property type="nucleotide sequence ID" value="NZ_SSTI01000006.1"/>
</dbReference>